<evidence type="ECO:0000313" key="2">
    <source>
        <dbReference type="Proteomes" id="UP000008803"/>
    </source>
</evidence>
<organism evidence="1 2">
    <name type="scientific">[Eubacterium] siraeum 70/3</name>
    <dbReference type="NCBI Taxonomy" id="657319"/>
    <lineage>
        <taxon>Bacteria</taxon>
        <taxon>Bacillati</taxon>
        <taxon>Bacillota</taxon>
        <taxon>Clostridia</taxon>
        <taxon>Eubacteriales</taxon>
        <taxon>Oscillospiraceae</taxon>
        <taxon>Oscillospiraceae incertae sedis</taxon>
    </lineage>
</organism>
<dbReference type="BioCyc" id="ESIR657319:G136K-1117-MONOMER"/>
<reference evidence="1 2" key="2">
    <citation type="submission" date="2010-03" db="EMBL/GenBank/DDBJ databases">
        <authorList>
            <person name="Pajon A."/>
        </authorList>
    </citation>
    <scope>NUCLEOTIDE SEQUENCE [LARGE SCALE GENOMIC DNA]</scope>
    <source>
        <strain evidence="1 2">70/3</strain>
    </source>
</reference>
<accession>D4JTQ6</accession>
<dbReference type="EMBL" id="FP929044">
    <property type="protein sequence ID" value="CBK96475.1"/>
    <property type="molecule type" value="Genomic_DNA"/>
</dbReference>
<dbReference type="AlphaFoldDB" id="D4JTQ6"/>
<sequence>MGRKDITKYLSDLLEKHLNPSNDTRIYISKEVSFNCYGGEHTIRVDYMRFKPVNNYTAEGIENGKFYCYEIKSSVEDFHSKNGHNFIGDYNYYVMPEEVFEKVKDEIPSNVGVFVPYCGEYYAWLRSVKNAKKQQKRFTTYEMLLMMFRSANRETMKKKNKSYNCFRNEVCVKKRSQPFFLF</sequence>
<evidence type="ECO:0000313" key="1">
    <source>
        <dbReference type="EMBL" id="CBK96475.1"/>
    </source>
</evidence>
<protein>
    <submittedName>
        <fullName evidence="1">Uncharacterized protein</fullName>
    </submittedName>
</protein>
<proteinExistence type="predicted"/>
<name>D4JTQ6_9FIRM</name>
<dbReference type="Proteomes" id="UP000008803">
    <property type="component" value="Chromosome"/>
</dbReference>
<reference evidence="1 2" key="1">
    <citation type="submission" date="2010-03" db="EMBL/GenBank/DDBJ databases">
        <title>The genome sequence of Eubacterium siraeum 70/3.</title>
        <authorList>
            <consortium name="metaHIT consortium -- http://www.metahit.eu/"/>
            <person name="Pajon A."/>
            <person name="Turner K."/>
            <person name="Parkhill J."/>
            <person name="Duncan S."/>
            <person name="Flint H."/>
        </authorList>
    </citation>
    <scope>NUCLEOTIDE SEQUENCE [LARGE SCALE GENOMIC DNA]</scope>
    <source>
        <strain evidence="1 2">70/3</strain>
    </source>
</reference>
<dbReference type="HOGENOM" id="CLU_130872_0_0_9"/>
<dbReference type="KEGG" id="esu:EUS_13220"/>
<gene>
    <name evidence="1" type="ORF">EUS_13220</name>
</gene>